<dbReference type="WBParaSite" id="BXY_1478100.1">
    <property type="protein sequence ID" value="BXY_1478100.1"/>
    <property type="gene ID" value="BXY_1478100"/>
</dbReference>
<dbReference type="AlphaFoldDB" id="A0A1I7SNZ1"/>
<evidence type="ECO:0000313" key="1">
    <source>
        <dbReference type="Proteomes" id="UP000095284"/>
    </source>
</evidence>
<evidence type="ECO:0000313" key="2">
    <source>
        <dbReference type="WBParaSite" id="BXY_1478100.1"/>
    </source>
</evidence>
<proteinExistence type="predicted"/>
<accession>A0A1I7SNZ1</accession>
<dbReference type="Proteomes" id="UP000095284">
    <property type="component" value="Unplaced"/>
</dbReference>
<sequence>MRLKNRETYKIKELEQRNGPIQNCHLQGADFSLQPVPKLGKRNEHSNQSITKQIVLGNLGQALTDESKKFFQLESATVV</sequence>
<reference evidence="2" key="1">
    <citation type="submission" date="2016-11" db="UniProtKB">
        <authorList>
            <consortium name="WormBaseParasite"/>
        </authorList>
    </citation>
    <scope>IDENTIFICATION</scope>
</reference>
<name>A0A1I7SNZ1_BURXY</name>
<organism evidence="1 2">
    <name type="scientific">Bursaphelenchus xylophilus</name>
    <name type="common">Pinewood nematode worm</name>
    <name type="synonym">Aphelenchoides xylophilus</name>
    <dbReference type="NCBI Taxonomy" id="6326"/>
    <lineage>
        <taxon>Eukaryota</taxon>
        <taxon>Metazoa</taxon>
        <taxon>Ecdysozoa</taxon>
        <taxon>Nematoda</taxon>
        <taxon>Chromadorea</taxon>
        <taxon>Rhabditida</taxon>
        <taxon>Tylenchina</taxon>
        <taxon>Tylenchomorpha</taxon>
        <taxon>Aphelenchoidea</taxon>
        <taxon>Aphelenchoididae</taxon>
        <taxon>Bursaphelenchus</taxon>
    </lineage>
</organism>
<protein>
    <submittedName>
        <fullName evidence="2">Uncharacterized protein</fullName>
    </submittedName>
</protein>